<dbReference type="EMBL" id="QJKB01000001">
    <property type="protein sequence ID" value="PXX47437.1"/>
    <property type="molecule type" value="Genomic_DNA"/>
</dbReference>
<dbReference type="Pfam" id="PF12698">
    <property type="entry name" value="ABC2_membrane_3"/>
    <property type="match status" value="1"/>
</dbReference>
<evidence type="ECO:0000256" key="3">
    <source>
        <dbReference type="ARBA" id="ARBA00022448"/>
    </source>
</evidence>
<dbReference type="GO" id="GO:0140359">
    <property type="term" value="F:ABC-type transporter activity"/>
    <property type="evidence" value="ECO:0007669"/>
    <property type="project" value="InterPro"/>
</dbReference>
<dbReference type="InterPro" id="IPR013525">
    <property type="entry name" value="ABC2_TM"/>
</dbReference>
<evidence type="ECO:0000256" key="1">
    <source>
        <dbReference type="ARBA" id="ARBA00004651"/>
    </source>
</evidence>
<evidence type="ECO:0000256" key="2">
    <source>
        <dbReference type="ARBA" id="ARBA00007783"/>
    </source>
</evidence>
<dbReference type="PROSITE" id="PS51012">
    <property type="entry name" value="ABC_TM2"/>
    <property type="match status" value="1"/>
</dbReference>
<dbReference type="InterPro" id="IPR047817">
    <property type="entry name" value="ABC2_TM_bact-type"/>
</dbReference>
<feature type="domain" description="ABC transmembrane type-2" evidence="9">
    <location>
        <begin position="223"/>
        <end position="447"/>
    </location>
</feature>
<feature type="transmembrane region" description="Helical" evidence="8">
    <location>
        <begin position="421"/>
        <end position="442"/>
    </location>
</feature>
<reference evidence="10 11" key="1">
    <citation type="submission" date="2018-05" db="EMBL/GenBank/DDBJ databases">
        <title>Genomic Encyclopedia of Type Strains, Phase IV (KMG-IV): sequencing the most valuable type-strain genomes for metagenomic binning, comparative biology and taxonomic classification.</title>
        <authorList>
            <person name="Goeker M."/>
        </authorList>
    </citation>
    <scope>NUCLEOTIDE SEQUENCE [LARGE SCALE GENOMIC DNA]</scope>
    <source>
        <strain evidence="10 11">DSM 19792</strain>
    </source>
</reference>
<keyword evidence="6 8" id="KW-1133">Transmembrane helix</keyword>
<protein>
    <submittedName>
        <fullName evidence="10">ABC-2 type transport system permease protein</fullName>
    </submittedName>
</protein>
<evidence type="ECO:0000313" key="11">
    <source>
        <dbReference type="Proteomes" id="UP000247792"/>
    </source>
</evidence>
<accession>A0A318JG10</accession>
<keyword evidence="3" id="KW-0813">Transport</keyword>
<dbReference type="InterPro" id="IPR051449">
    <property type="entry name" value="ABC-2_transporter_component"/>
</dbReference>
<name>A0A318JG10_9BURK</name>
<dbReference type="Gene3D" id="3.40.1710.10">
    <property type="entry name" value="abc type-2 transporter like domain"/>
    <property type="match status" value="1"/>
</dbReference>
<evidence type="ECO:0000259" key="9">
    <source>
        <dbReference type="PROSITE" id="PS51012"/>
    </source>
</evidence>
<feature type="transmembrane region" description="Helical" evidence="8">
    <location>
        <begin position="21"/>
        <end position="39"/>
    </location>
</feature>
<evidence type="ECO:0000256" key="8">
    <source>
        <dbReference type="SAM" id="Phobius"/>
    </source>
</evidence>
<evidence type="ECO:0000313" key="10">
    <source>
        <dbReference type="EMBL" id="PXX47437.1"/>
    </source>
</evidence>
<feature type="transmembrane region" description="Helical" evidence="8">
    <location>
        <begin position="370"/>
        <end position="389"/>
    </location>
</feature>
<dbReference type="RefSeq" id="WP_110254245.1">
    <property type="nucleotide sequence ID" value="NZ_QJKB01000001.1"/>
</dbReference>
<feature type="transmembrane region" description="Helical" evidence="8">
    <location>
        <begin position="258"/>
        <end position="280"/>
    </location>
</feature>
<dbReference type="AlphaFoldDB" id="A0A318JG10"/>
<dbReference type="PANTHER" id="PTHR30294">
    <property type="entry name" value="MEMBRANE COMPONENT OF ABC TRANSPORTER YHHJ-RELATED"/>
    <property type="match status" value="1"/>
</dbReference>
<keyword evidence="11" id="KW-1185">Reference proteome</keyword>
<dbReference type="GO" id="GO:0005886">
    <property type="term" value="C:plasma membrane"/>
    <property type="evidence" value="ECO:0007669"/>
    <property type="project" value="UniProtKB-SubCell"/>
</dbReference>
<proteinExistence type="inferred from homology"/>
<organism evidence="10 11">
    <name type="scientific">Undibacterium pigrum</name>
    <dbReference type="NCBI Taxonomy" id="401470"/>
    <lineage>
        <taxon>Bacteria</taxon>
        <taxon>Pseudomonadati</taxon>
        <taxon>Pseudomonadota</taxon>
        <taxon>Betaproteobacteria</taxon>
        <taxon>Burkholderiales</taxon>
        <taxon>Oxalobacteraceae</taxon>
        <taxon>Undibacterium</taxon>
    </lineage>
</organism>
<feature type="transmembrane region" description="Helical" evidence="8">
    <location>
        <begin position="337"/>
        <end position="358"/>
    </location>
</feature>
<comment type="similarity">
    <text evidence="2">Belongs to the ABC-2 integral membrane protein family.</text>
</comment>
<keyword evidence="5 8" id="KW-0812">Transmembrane</keyword>
<evidence type="ECO:0000256" key="4">
    <source>
        <dbReference type="ARBA" id="ARBA00022475"/>
    </source>
</evidence>
<dbReference type="Proteomes" id="UP000247792">
    <property type="component" value="Unassembled WGS sequence"/>
</dbReference>
<evidence type="ECO:0000256" key="5">
    <source>
        <dbReference type="ARBA" id="ARBA00022692"/>
    </source>
</evidence>
<gene>
    <name evidence="10" type="ORF">DFR42_1011016</name>
</gene>
<sequence>MTALIALIRKDLILFLADRRALLLNLVMPILLGAFFGFVTGGKDTKDAAKIEIAVISQDNHVISQKIVKGLKDEPTLLVKELPLEEAKALVLKGKLNMAVLIPEKFGERAGGALFGGKEKPELAIFYDPSQTAVLAMVKGMLTQQVMQSVSAEMFNGKSGSNFVDQTLQDLEKVDKSNKEAGELHDFLGSLKKFQLSQQTAKGAGAASASAAAENANAGNTNAGNANAGLSMPFVTRDQAMTAGDPAANKYNGYAHSFAGMSVQFILFMAIDAGIGVLMARRLGLWNRLLAAPVGLNTVLIARALSCALIACFLMCFIFLVAVLVFKVHIAGSLPGFIAVVISFSLMTASFGLLIAAFGKTPEAARGISVFATLIMVMLSGAWMPSFMFPQWLQTATLAVPTRWAVDGLDAMTWRGLGLDAALPAVGVQLAFAAVFGVIALWRFRKN</sequence>
<keyword evidence="7 8" id="KW-0472">Membrane</keyword>
<evidence type="ECO:0000256" key="6">
    <source>
        <dbReference type="ARBA" id="ARBA00022989"/>
    </source>
</evidence>
<comment type="subcellular location">
    <subcellularLocation>
        <location evidence="1">Cell membrane</location>
        <topology evidence="1">Multi-pass membrane protein</topology>
    </subcellularLocation>
</comment>
<keyword evidence="4" id="KW-1003">Cell membrane</keyword>
<comment type="caution">
    <text evidence="10">The sequence shown here is derived from an EMBL/GenBank/DDBJ whole genome shotgun (WGS) entry which is preliminary data.</text>
</comment>
<dbReference type="PANTHER" id="PTHR30294:SF38">
    <property type="entry name" value="TRANSPORT PERMEASE PROTEIN"/>
    <property type="match status" value="1"/>
</dbReference>
<evidence type="ECO:0000256" key="7">
    <source>
        <dbReference type="ARBA" id="ARBA00023136"/>
    </source>
</evidence>
<feature type="transmembrane region" description="Helical" evidence="8">
    <location>
        <begin position="300"/>
        <end position="325"/>
    </location>
</feature>
<dbReference type="OrthoDB" id="63188at2"/>